<evidence type="ECO:0000256" key="5">
    <source>
        <dbReference type="ARBA" id="ARBA00050776"/>
    </source>
</evidence>
<evidence type="ECO:0000259" key="7">
    <source>
        <dbReference type="Pfam" id="PF00266"/>
    </source>
</evidence>
<comment type="cofactor">
    <cofactor evidence="1 6">
        <name>pyridoxal 5'-phosphate</name>
        <dbReference type="ChEBI" id="CHEBI:597326"/>
    </cofactor>
</comment>
<comment type="similarity">
    <text evidence="2">Belongs to the class-V pyridoxal-phosphate-dependent aminotransferase family. Csd subfamily.</text>
</comment>
<proteinExistence type="inferred from homology"/>
<dbReference type="Proteomes" id="UP000014197">
    <property type="component" value="Unassembled WGS sequence"/>
</dbReference>
<keyword evidence="11" id="KW-1185">Reference proteome</keyword>
<dbReference type="PIRSF" id="PIRSF005572">
    <property type="entry name" value="NifS"/>
    <property type="match status" value="1"/>
</dbReference>
<evidence type="ECO:0000256" key="3">
    <source>
        <dbReference type="ARBA" id="ARBA00012239"/>
    </source>
</evidence>
<evidence type="ECO:0000313" key="10">
    <source>
        <dbReference type="Proteomes" id="UP000013858"/>
    </source>
</evidence>
<dbReference type="Gene3D" id="3.40.640.10">
    <property type="entry name" value="Type I PLP-dependent aspartate aminotransferase-like (Major domain)"/>
    <property type="match status" value="1"/>
</dbReference>
<dbReference type="OrthoDB" id="9804366at2"/>
<dbReference type="EMBL" id="AJAR01000031">
    <property type="protein sequence ID" value="EOH92195.1"/>
    <property type="molecule type" value="Genomic_DNA"/>
</dbReference>
<dbReference type="GO" id="GO:0031071">
    <property type="term" value="F:cysteine desulfurase activity"/>
    <property type="evidence" value="ECO:0007669"/>
    <property type="project" value="UniProtKB-EC"/>
</dbReference>
<dbReference type="STRING" id="155618.RV06_GL003163"/>
<evidence type="ECO:0000313" key="11">
    <source>
        <dbReference type="Proteomes" id="UP000014197"/>
    </source>
</evidence>
<dbReference type="EC" id="2.8.1.7" evidence="3"/>
<dbReference type="PANTHER" id="PTHR43586">
    <property type="entry name" value="CYSTEINE DESULFURASE"/>
    <property type="match status" value="1"/>
</dbReference>
<dbReference type="EMBL" id="ASVY01000002">
    <property type="protein sequence ID" value="EOT61880.1"/>
    <property type="molecule type" value="Genomic_DNA"/>
</dbReference>
<gene>
    <name evidence="9" type="ORF">I583_00862</name>
    <name evidence="8" type="ORF">UAW_03179</name>
</gene>
<dbReference type="eggNOG" id="COG0520">
    <property type="taxonomic scope" value="Bacteria"/>
</dbReference>
<reference evidence="8 10" key="1">
    <citation type="submission" date="2013-02" db="EMBL/GenBank/DDBJ databases">
        <title>The Genome Sequence of Enterococcus haemoperoxidus BAA-382.</title>
        <authorList>
            <consortium name="The Broad Institute Genome Sequencing Platform"/>
            <consortium name="The Broad Institute Genome Sequencing Center for Infectious Disease"/>
            <person name="Earl A.M."/>
            <person name="Gilmore M.S."/>
            <person name="Lebreton F."/>
            <person name="Walker B."/>
            <person name="Young S.K."/>
            <person name="Zeng Q."/>
            <person name="Gargeya S."/>
            <person name="Fitzgerald M."/>
            <person name="Haas B."/>
            <person name="Abouelleil A."/>
            <person name="Alvarado L."/>
            <person name="Arachchi H.M."/>
            <person name="Berlin A.M."/>
            <person name="Chapman S.B."/>
            <person name="Dewar J."/>
            <person name="Goldberg J."/>
            <person name="Griggs A."/>
            <person name="Gujja S."/>
            <person name="Hansen M."/>
            <person name="Howarth C."/>
            <person name="Imamovic A."/>
            <person name="Larimer J."/>
            <person name="McCowan C."/>
            <person name="Murphy C."/>
            <person name="Neiman D."/>
            <person name="Pearson M."/>
            <person name="Priest M."/>
            <person name="Roberts A."/>
            <person name="Saif S."/>
            <person name="Shea T."/>
            <person name="Sisk P."/>
            <person name="Sykes S."/>
            <person name="Wortman J."/>
            <person name="Nusbaum C."/>
            <person name="Birren B."/>
        </authorList>
    </citation>
    <scope>NUCLEOTIDE SEQUENCE [LARGE SCALE GENOMIC DNA]</scope>
    <source>
        <strain evidence="8 10">ATCC BAA-382</strain>
    </source>
</reference>
<evidence type="ECO:0000256" key="1">
    <source>
        <dbReference type="ARBA" id="ARBA00001933"/>
    </source>
</evidence>
<dbReference type="SUPFAM" id="SSF53383">
    <property type="entry name" value="PLP-dependent transferases"/>
    <property type="match status" value="1"/>
</dbReference>
<accession>R2S9G6</accession>
<dbReference type="InterPro" id="IPR015421">
    <property type="entry name" value="PyrdxlP-dep_Trfase_major"/>
</dbReference>
<sequence>MKQPIYLNYAATSNYKFESTIQELSHYLETNNNINTNRGLQNSDELGLIFETRVALADFFHAPDPAHIIFTANATTSLNMILNGLLKSGDHIITTQVEHNAVARPLHLLEMQQNISVTYLHCESDGKLDPTQIESLIRPETKVMVMTHASNVLGTILPIKECFKIAKAYGIITVLDCAQTAGFLPIDMETMSIDVLAFTGHKSLMGLSGIGGFALAQNIEKKIDPWMIGGTGSASLSLEQPSFLPDKFEPGTLNTIGILSLKSALKAINTLGLDKIVTHERAITARFLTGLKDLPITILGSVDPAEMVPVVSITSTMFDPGELAQQLFDRYQIITRCGLHCSPLAHKTAGTLKTGAVRFSFGWHTTIDEIDYTLKALKEILSK</sequence>
<dbReference type="InterPro" id="IPR000192">
    <property type="entry name" value="Aminotrans_V_dom"/>
</dbReference>
<dbReference type="PATRIC" id="fig|1158608.3.peg.3113"/>
<dbReference type="Gene3D" id="3.90.1150.10">
    <property type="entry name" value="Aspartate Aminotransferase, domain 1"/>
    <property type="match status" value="1"/>
</dbReference>
<evidence type="ECO:0000256" key="4">
    <source>
        <dbReference type="ARBA" id="ARBA00022898"/>
    </source>
</evidence>
<evidence type="ECO:0000256" key="6">
    <source>
        <dbReference type="RuleBase" id="RU004504"/>
    </source>
</evidence>
<dbReference type="AlphaFoldDB" id="R2S9G6"/>
<evidence type="ECO:0000313" key="9">
    <source>
        <dbReference type="EMBL" id="EOT61880.1"/>
    </source>
</evidence>
<keyword evidence="4" id="KW-0663">Pyridoxal phosphate</keyword>
<protein>
    <recommendedName>
        <fullName evidence="3">cysteine desulfurase</fullName>
        <ecNumber evidence="3">2.8.1.7</ecNumber>
    </recommendedName>
</protein>
<dbReference type="PANTHER" id="PTHR43586:SF4">
    <property type="entry name" value="ISOPENICILLIN N EPIMERASE"/>
    <property type="match status" value="1"/>
</dbReference>
<comment type="catalytic activity">
    <reaction evidence="5">
        <text>(sulfur carrier)-H + L-cysteine = (sulfur carrier)-SH + L-alanine</text>
        <dbReference type="Rhea" id="RHEA:43892"/>
        <dbReference type="Rhea" id="RHEA-COMP:14737"/>
        <dbReference type="Rhea" id="RHEA-COMP:14739"/>
        <dbReference type="ChEBI" id="CHEBI:29917"/>
        <dbReference type="ChEBI" id="CHEBI:35235"/>
        <dbReference type="ChEBI" id="CHEBI:57972"/>
        <dbReference type="ChEBI" id="CHEBI:64428"/>
        <dbReference type="EC" id="2.8.1.7"/>
    </reaction>
</comment>
<dbReference type="NCBIfam" id="NF040779">
    <property type="entry name" value="Sec_lyase_SclA"/>
    <property type="match status" value="1"/>
</dbReference>
<dbReference type="NCBIfam" id="TIGR01977">
    <property type="entry name" value="am_tr_V_EF2568"/>
    <property type="match status" value="1"/>
</dbReference>
<dbReference type="InterPro" id="IPR015424">
    <property type="entry name" value="PyrdxlP-dep_Trfase"/>
</dbReference>
<organism evidence="8 10">
    <name type="scientific">Enterococcus haemoperoxidus ATCC BAA-382</name>
    <dbReference type="NCBI Taxonomy" id="1158608"/>
    <lineage>
        <taxon>Bacteria</taxon>
        <taxon>Bacillati</taxon>
        <taxon>Bacillota</taxon>
        <taxon>Bacilli</taxon>
        <taxon>Lactobacillales</taxon>
        <taxon>Enterococcaceae</taxon>
        <taxon>Enterococcus</taxon>
    </lineage>
</organism>
<dbReference type="PROSITE" id="PS00595">
    <property type="entry name" value="AA_TRANSFER_CLASS_5"/>
    <property type="match status" value="1"/>
</dbReference>
<name>R2S9G6_9ENTE</name>
<evidence type="ECO:0000256" key="2">
    <source>
        <dbReference type="ARBA" id="ARBA00010447"/>
    </source>
</evidence>
<reference evidence="9 11" key="2">
    <citation type="submission" date="2013-03" db="EMBL/GenBank/DDBJ databases">
        <title>The Genome Sequence of Enterococcus haemoperoxidus BAA-382 (PacBio/Illumina hybrid assembly).</title>
        <authorList>
            <consortium name="The Broad Institute Genomics Platform"/>
            <consortium name="The Broad Institute Genome Sequencing Center for Infectious Disease"/>
            <person name="Earl A."/>
            <person name="Russ C."/>
            <person name="Gilmore M."/>
            <person name="Surin D."/>
            <person name="Walker B."/>
            <person name="Young S."/>
            <person name="Zeng Q."/>
            <person name="Gargeya S."/>
            <person name="Fitzgerald M."/>
            <person name="Haas B."/>
            <person name="Abouelleil A."/>
            <person name="Allen A.W."/>
            <person name="Alvarado L."/>
            <person name="Arachchi H.M."/>
            <person name="Berlin A.M."/>
            <person name="Chapman S.B."/>
            <person name="Gainer-Dewar J."/>
            <person name="Goldberg J."/>
            <person name="Griggs A."/>
            <person name="Gujja S."/>
            <person name="Hansen M."/>
            <person name="Howarth C."/>
            <person name="Imamovic A."/>
            <person name="Ireland A."/>
            <person name="Larimer J."/>
            <person name="McCowan C."/>
            <person name="Murphy C."/>
            <person name="Pearson M."/>
            <person name="Poon T.W."/>
            <person name="Priest M."/>
            <person name="Roberts A."/>
            <person name="Saif S."/>
            <person name="Shea T."/>
            <person name="Sisk P."/>
            <person name="Sykes S."/>
            <person name="Wortman J."/>
            <person name="Nusbaum C."/>
            <person name="Birren B."/>
        </authorList>
    </citation>
    <scope>NUCLEOTIDE SEQUENCE [LARGE SCALE GENOMIC DNA]</scope>
    <source>
        <strain evidence="9 11">ATCC BAA-382</strain>
    </source>
</reference>
<dbReference type="RefSeq" id="WP_010763335.1">
    <property type="nucleotide sequence ID" value="NZ_KB946316.1"/>
</dbReference>
<dbReference type="Proteomes" id="UP000013858">
    <property type="component" value="Unassembled WGS sequence"/>
</dbReference>
<comment type="caution">
    <text evidence="8">The sequence shown here is derived from an EMBL/GenBank/DDBJ whole genome shotgun (WGS) entry which is preliminary data.</text>
</comment>
<dbReference type="InterPro" id="IPR016454">
    <property type="entry name" value="Cysteine_dSase"/>
</dbReference>
<feature type="domain" description="Aminotransferase class V" evidence="7">
    <location>
        <begin position="5"/>
        <end position="372"/>
    </location>
</feature>
<dbReference type="InterPro" id="IPR010969">
    <property type="entry name" value="Cys_dSase-rel_unknwn_funct"/>
</dbReference>
<dbReference type="InterPro" id="IPR020578">
    <property type="entry name" value="Aminotrans_V_PyrdxlP_BS"/>
</dbReference>
<dbReference type="Pfam" id="PF00266">
    <property type="entry name" value="Aminotran_5"/>
    <property type="match status" value="1"/>
</dbReference>
<dbReference type="InterPro" id="IPR015422">
    <property type="entry name" value="PyrdxlP-dep_Trfase_small"/>
</dbReference>
<evidence type="ECO:0000313" key="8">
    <source>
        <dbReference type="EMBL" id="EOH92195.1"/>
    </source>
</evidence>